<sequence>MHLPADGREVAPRRSGERHPGVRVWRGPEGAVPRKGTAAITGLWLASVGTHFALGLWIDHAAV</sequence>
<organism evidence="2 3">
    <name type="scientific">Streptomyces luteoverticillatus</name>
    <name type="common">Streptoverticillium luteoverticillatus</name>
    <dbReference type="NCBI Taxonomy" id="66425"/>
    <lineage>
        <taxon>Bacteria</taxon>
        <taxon>Bacillati</taxon>
        <taxon>Actinomycetota</taxon>
        <taxon>Actinomycetes</taxon>
        <taxon>Kitasatosporales</taxon>
        <taxon>Streptomycetaceae</taxon>
        <taxon>Streptomyces</taxon>
    </lineage>
</organism>
<dbReference type="OrthoDB" id="4283500at2"/>
<gene>
    <name evidence="2" type="ORF">EKH77_32200</name>
</gene>
<evidence type="ECO:0000313" key="2">
    <source>
        <dbReference type="EMBL" id="AZQ75191.1"/>
    </source>
</evidence>
<evidence type="ECO:0000313" key="3">
    <source>
        <dbReference type="Proteomes" id="UP000267900"/>
    </source>
</evidence>
<accession>A0A3S9PS38</accession>
<evidence type="ECO:0000256" key="1">
    <source>
        <dbReference type="SAM" id="MobiDB-lite"/>
    </source>
</evidence>
<keyword evidence="3" id="KW-1185">Reference proteome</keyword>
<reference evidence="2 3" key="1">
    <citation type="submission" date="2018-12" db="EMBL/GenBank/DDBJ databases">
        <title>The whole draft genome of Streptomyce luteoverticillatus CGMCC 15060.</title>
        <authorList>
            <person name="Feng Z."/>
            <person name="Chen G."/>
            <person name="Zhang J."/>
            <person name="Zhu H."/>
            <person name="Yu X."/>
            <person name="Zhang W."/>
            <person name="Zhang X."/>
        </authorList>
    </citation>
    <scope>NUCLEOTIDE SEQUENCE [LARGE SCALE GENOMIC DNA]</scope>
    <source>
        <strain evidence="2 3">CGMCC 15060</strain>
    </source>
</reference>
<feature type="region of interest" description="Disordered" evidence="1">
    <location>
        <begin position="1"/>
        <end position="30"/>
    </location>
</feature>
<dbReference type="Proteomes" id="UP000267900">
    <property type="component" value="Chromosome"/>
</dbReference>
<proteinExistence type="predicted"/>
<dbReference type="EMBL" id="CP034587">
    <property type="protein sequence ID" value="AZQ75191.1"/>
    <property type="molecule type" value="Genomic_DNA"/>
</dbReference>
<feature type="compositionally biased region" description="Basic and acidic residues" evidence="1">
    <location>
        <begin position="1"/>
        <end position="20"/>
    </location>
</feature>
<protein>
    <submittedName>
        <fullName evidence="2">Uncharacterized protein</fullName>
    </submittedName>
</protein>
<dbReference type="AlphaFoldDB" id="A0A3S9PS38"/>
<name>A0A3S9PS38_STRLT</name>